<keyword evidence="5 8" id="KW-0812">Transmembrane</keyword>
<evidence type="ECO:0000256" key="5">
    <source>
        <dbReference type="ARBA" id="ARBA00022692"/>
    </source>
</evidence>
<name>A0AA35WDN5_GEOBA</name>
<reference evidence="10" key="1">
    <citation type="submission" date="2023-03" db="EMBL/GenBank/DDBJ databases">
        <authorList>
            <person name="Steffen K."/>
            <person name="Cardenas P."/>
        </authorList>
    </citation>
    <scope>NUCLEOTIDE SEQUENCE</scope>
</reference>
<comment type="caution">
    <text evidence="10">The sequence shown here is derived from an EMBL/GenBank/DDBJ whole genome shotgun (WGS) entry which is preliminary data.</text>
</comment>
<dbReference type="SUPFAM" id="SSF52540">
    <property type="entry name" value="P-loop containing nucleoside triphosphate hydrolases"/>
    <property type="match status" value="1"/>
</dbReference>
<dbReference type="PANTHER" id="PTHR30294:SF38">
    <property type="entry name" value="TRANSPORT PERMEASE PROTEIN"/>
    <property type="match status" value="1"/>
</dbReference>
<comment type="similarity">
    <text evidence="2">Belongs to the ABC-2 integral membrane protein family.</text>
</comment>
<dbReference type="GO" id="GO:0005524">
    <property type="term" value="F:ATP binding"/>
    <property type="evidence" value="ECO:0007669"/>
    <property type="project" value="InterPro"/>
</dbReference>
<keyword evidence="3" id="KW-0813">Transport</keyword>
<comment type="subcellular location">
    <subcellularLocation>
        <location evidence="1">Cell membrane</location>
        <topology evidence="1">Multi-pass membrane protein</topology>
    </subcellularLocation>
</comment>
<keyword evidence="4" id="KW-1003">Cell membrane</keyword>
<dbReference type="InterPro" id="IPR013525">
    <property type="entry name" value="ABC2_TM"/>
</dbReference>
<dbReference type="Proteomes" id="UP001174909">
    <property type="component" value="Unassembled WGS sequence"/>
</dbReference>
<keyword evidence="6 8" id="KW-1133">Transmembrane helix</keyword>
<accession>A0AA35WDN5</accession>
<protein>
    <submittedName>
        <fullName evidence="10">ABC transporter G family member 20</fullName>
    </submittedName>
</protein>
<dbReference type="EMBL" id="CASHTH010001060">
    <property type="protein sequence ID" value="CAI8010735.1"/>
    <property type="molecule type" value="Genomic_DNA"/>
</dbReference>
<keyword evidence="11" id="KW-1185">Reference proteome</keyword>
<evidence type="ECO:0000256" key="2">
    <source>
        <dbReference type="ARBA" id="ARBA00007783"/>
    </source>
</evidence>
<evidence type="ECO:0000256" key="1">
    <source>
        <dbReference type="ARBA" id="ARBA00004651"/>
    </source>
</evidence>
<sequence length="311" mass="33966">MLRHNQVLNGLSLSVSEGEIFGVLGANGSGKTTLMRVMVGLLRSDGGTITIHGESPSPRQAAMVGYMPQVSALYLELSVERLMSTDRVLAITERIIRQILRDRRSIGLLIVGPLIVMSLVGFSLYEQRAVLDRVAPGLLAVFVMFFTFILTGVGFLRERAQGTLERLQTTLVGSFDIMLGYMIGFLIFAIVQTAIGAILFLVVTVAVSLGIFISSFANNEFQVIQFIPIVLAPQIFLSGVIIPVEQMPTLFEWISVVLPLTYAVDALREIMLRGTDLTAPGSTCRTRVLVALLAAARSHTRRVGSRREIAN</sequence>
<dbReference type="InterPro" id="IPR027417">
    <property type="entry name" value="P-loop_NTPase"/>
</dbReference>
<dbReference type="InterPro" id="IPR051449">
    <property type="entry name" value="ABC-2_transporter_component"/>
</dbReference>
<dbReference type="InterPro" id="IPR003439">
    <property type="entry name" value="ABC_transporter-like_ATP-bd"/>
</dbReference>
<dbReference type="GO" id="GO:0005886">
    <property type="term" value="C:plasma membrane"/>
    <property type="evidence" value="ECO:0007669"/>
    <property type="project" value="UniProtKB-SubCell"/>
</dbReference>
<evidence type="ECO:0000256" key="6">
    <source>
        <dbReference type="ARBA" id="ARBA00022989"/>
    </source>
</evidence>
<evidence type="ECO:0000256" key="4">
    <source>
        <dbReference type="ARBA" id="ARBA00022475"/>
    </source>
</evidence>
<evidence type="ECO:0000313" key="11">
    <source>
        <dbReference type="Proteomes" id="UP001174909"/>
    </source>
</evidence>
<dbReference type="PANTHER" id="PTHR30294">
    <property type="entry name" value="MEMBRANE COMPONENT OF ABC TRANSPORTER YHHJ-RELATED"/>
    <property type="match status" value="1"/>
</dbReference>
<keyword evidence="7 8" id="KW-0472">Membrane</keyword>
<dbReference type="Pfam" id="PF01061">
    <property type="entry name" value="ABC2_membrane"/>
    <property type="match status" value="1"/>
</dbReference>
<organism evidence="10 11">
    <name type="scientific">Geodia barretti</name>
    <name type="common">Barrett's horny sponge</name>
    <dbReference type="NCBI Taxonomy" id="519541"/>
    <lineage>
        <taxon>Eukaryota</taxon>
        <taxon>Metazoa</taxon>
        <taxon>Porifera</taxon>
        <taxon>Demospongiae</taxon>
        <taxon>Heteroscleromorpha</taxon>
        <taxon>Tetractinellida</taxon>
        <taxon>Astrophorina</taxon>
        <taxon>Geodiidae</taxon>
        <taxon>Geodia</taxon>
    </lineage>
</organism>
<evidence type="ECO:0000256" key="3">
    <source>
        <dbReference type="ARBA" id="ARBA00022448"/>
    </source>
</evidence>
<dbReference type="AlphaFoldDB" id="A0AA35WDN5"/>
<evidence type="ECO:0000256" key="8">
    <source>
        <dbReference type="SAM" id="Phobius"/>
    </source>
</evidence>
<dbReference type="PROSITE" id="PS51012">
    <property type="entry name" value="ABC_TM2"/>
    <property type="match status" value="1"/>
</dbReference>
<evidence type="ECO:0000256" key="7">
    <source>
        <dbReference type="ARBA" id="ARBA00023136"/>
    </source>
</evidence>
<evidence type="ECO:0000313" key="10">
    <source>
        <dbReference type="EMBL" id="CAI8010735.1"/>
    </source>
</evidence>
<feature type="transmembrane region" description="Helical" evidence="8">
    <location>
        <begin position="169"/>
        <end position="191"/>
    </location>
</feature>
<proteinExistence type="inferred from homology"/>
<feature type="transmembrane region" description="Helical" evidence="8">
    <location>
        <begin position="137"/>
        <end position="157"/>
    </location>
</feature>
<dbReference type="InterPro" id="IPR047817">
    <property type="entry name" value="ABC2_TM_bact-type"/>
</dbReference>
<feature type="domain" description="ABC transmembrane type-2" evidence="9">
    <location>
        <begin position="198"/>
        <end position="302"/>
    </location>
</feature>
<feature type="transmembrane region" description="Helical" evidence="8">
    <location>
        <begin position="197"/>
        <end position="216"/>
    </location>
</feature>
<evidence type="ECO:0000259" key="9">
    <source>
        <dbReference type="PROSITE" id="PS51012"/>
    </source>
</evidence>
<dbReference type="Gene3D" id="3.40.50.300">
    <property type="entry name" value="P-loop containing nucleotide triphosphate hydrolases"/>
    <property type="match status" value="1"/>
</dbReference>
<dbReference type="Pfam" id="PF00005">
    <property type="entry name" value="ABC_tran"/>
    <property type="match status" value="1"/>
</dbReference>
<dbReference type="GO" id="GO:0140359">
    <property type="term" value="F:ABC-type transporter activity"/>
    <property type="evidence" value="ECO:0007669"/>
    <property type="project" value="InterPro"/>
</dbReference>
<feature type="transmembrane region" description="Helical" evidence="8">
    <location>
        <begin position="106"/>
        <end position="125"/>
    </location>
</feature>
<gene>
    <name evidence="10" type="ORF">GBAR_LOCUS7042</name>
</gene>
<dbReference type="GO" id="GO:0016887">
    <property type="term" value="F:ATP hydrolysis activity"/>
    <property type="evidence" value="ECO:0007669"/>
    <property type="project" value="InterPro"/>
</dbReference>